<evidence type="ECO:0000313" key="1">
    <source>
        <dbReference type="EMBL" id="KAL0564125.1"/>
    </source>
</evidence>
<name>A0ABR3EMS2_9AGAR</name>
<evidence type="ECO:0000313" key="2">
    <source>
        <dbReference type="Proteomes" id="UP001465976"/>
    </source>
</evidence>
<gene>
    <name evidence="1" type="ORF">V5O48_017931</name>
</gene>
<proteinExistence type="predicted"/>
<keyword evidence="2" id="KW-1185">Reference proteome</keyword>
<protein>
    <submittedName>
        <fullName evidence="1">Uncharacterized protein</fullName>
    </submittedName>
</protein>
<dbReference type="EMBL" id="JBAHYK010002968">
    <property type="protein sequence ID" value="KAL0564125.1"/>
    <property type="molecule type" value="Genomic_DNA"/>
</dbReference>
<sequence>MLPATSCTSVCELTASDSYLAFLAGVHEQACDWVEESSFDLNICSDDSEDDIAGDADESFYGFEMNDIESDDVVVWEGSFFAYYSETQSFVEEQPPAQVADNKHGRLLAAIRLNPDLSTDLDGDFDYDLDSDNEGSLEIEEFDEEKAKRRERRNGMFLPWGLI</sequence>
<organism evidence="1 2">
    <name type="scientific">Marasmius crinis-equi</name>
    <dbReference type="NCBI Taxonomy" id="585013"/>
    <lineage>
        <taxon>Eukaryota</taxon>
        <taxon>Fungi</taxon>
        <taxon>Dikarya</taxon>
        <taxon>Basidiomycota</taxon>
        <taxon>Agaricomycotina</taxon>
        <taxon>Agaricomycetes</taxon>
        <taxon>Agaricomycetidae</taxon>
        <taxon>Agaricales</taxon>
        <taxon>Marasmiineae</taxon>
        <taxon>Marasmiaceae</taxon>
        <taxon>Marasmius</taxon>
    </lineage>
</organism>
<dbReference type="Proteomes" id="UP001465976">
    <property type="component" value="Unassembled WGS sequence"/>
</dbReference>
<comment type="caution">
    <text evidence="1">The sequence shown here is derived from an EMBL/GenBank/DDBJ whole genome shotgun (WGS) entry which is preliminary data.</text>
</comment>
<accession>A0ABR3EMS2</accession>
<reference evidence="1 2" key="1">
    <citation type="submission" date="2024-02" db="EMBL/GenBank/DDBJ databases">
        <title>A draft genome for the cacao thread blight pathogen Marasmius crinis-equi.</title>
        <authorList>
            <person name="Cohen S.P."/>
            <person name="Baruah I.K."/>
            <person name="Amoako-Attah I."/>
            <person name="Bukari Y."/>
            <person name="Meinhardt L.W."/>
            <person name="Bailey B.A."/>
        </authorList>
    </citation>
    <scope>NUCLEOTIDE SEQUENCE [LARGE SCALE GENOMIC DNA]</scope>
    <source>
        <strain evidence="1 2">GH-76</strain>
    </source>
</reference>